<organism evidence="2 3">
    <name type="scientific">Psilocybe cyanescens</name>
    <dbReference type="NCBI Taxonomy" id="93625"/>
    <lineage>
        <taxon>Eukaryota</taxon>
        <taxon>Fungi</taxon>
        <taxon>Dikarya</taxon>
        <taxon>Basidiomycota</taxon>
        <taxon>Agaricomycotina</taxon>
        <taxon>Agaricomycetes</taxon>
        <taxon>Agaricomycetidae</taxon>
        <taxon>Agaricales</taxon>
        <taxon>Agaricineae</taxon>
        <taxon>Strophariaceae</taxon>
        <taxon>Psilocybe</taxon>
    </lineage>
</organism>
<dbReference type="InParanoid" id="A0A409WQX7"/>
<dbReference type="EMBL" id="NHYD01003305">
    <property type="protein sequence ID" value="PPQ80881.1"/>
    <property type="molecule type" value="Genomic_DNA"/>
</dbReference>
<feature type="compositionally biased region" description="Basic and acidic residues" evidence="1">
    <location>
        <begin position="1"/>
        <end position="15"/>
    </location>
</feature>
<gene>
    <name evidence="2" type="ORF">CVT25_001890</name>
</gene>
<evidence type="ECO:0000313" key="2">
    <source>
        <dbReference type="EMBL" id="PPQ80881.1"/>
    </source>
</evidence>
<dbReference type="Proteomes" id="UP000283269">
    <property type="component" value="Unassembled WGS sequence"/>
</dbReference>
<reference evidence="2 3" key="1">
    <citation type="journal article" date="2018" name="Evol. Lett.">
        <title>Horizontal gene cluster transfer increased hallucinogenic mushroom diversity.</title>
        <authorList>
            <person name="Reynolds H.T."/>
            <person name="Vijayakumar V."/>
            <person name="Gluck-Thaler E."/>
            <person name="Korotkin H.B."/>
            <person name="Matheny P.B."/>
            <person name="Slot J.C."/>
        </authorList>
    </citation>
    <scope>NUCLEOTIDE SEQUENCE [LARGE SCALE GENOMIC DNA]</scope>
    <source>
        <strain evidence="2 3">2631</strain>
    </source>
</reference>
<feature type="compositionally biased region" description="Basic and acidic residues" evidence="1">
    <location>
        <begin position="26"/>
        <end position="68"/>
    </location>
</feature>
<comment type="caution">
    <text evidence="2">The sequence shown here is derived from an EMBL/GenBank/DDBJ whole genome shotgun (WGS) entry which is preliminary data.</text>
</comment>
<protein>
    <submittedName>
        <fullName evidence="2">Uncharacterized protein</fullName>
    </submittedName>
</protein>
<feature type="region of interest" description="Disordered" evidence="1">
    <location>
        <begin position="1"/>
        <end position="96"/>
    </location>
</feature>
<proteinExistence type="predicted"/>
<dbReference type="AlphaFoldDB" id="A0A409WQX7"/>
<accession>A0A409WQX7</accession>
<keyword evidence="3" id="KW-1185">Reference proteome</keyword>
<sequence>MDVDMKNKDDGDDKGIIPPTNGGNGRDYDRDKDRDMRDRDYDRDRDRRDRGDKDRDRDRGSDRRDSGKHSKKLNIDVVYQRKRRSSTSQSRRSLGAREALKRCVRELVLALAREDVRHLLVVAVVLAHVLAHVPGLGADLVAETASQLTHSRARSAGP</sequence>
<evidence type="ECO:0000313" key="3">
    <source>
        <dbReference type="Proteomes" id="UP000283269"/>
    </source>
</evidence>
<evidence type="ECO:0000256" key="1">
    <source>
        <dbReference type="SAM" id="MobiDB-lite"/>
    </source>
</evidence>
<name>A0A409WQX7_PSICY</name>